<organism evidence="11 12">
    <name type="scientific">Oleiphilus messinensis</name>
    <dbReference type="NCBI Taxonomy" id="141451"/>
    <lineage>
        <taxon>Bacteria</taxon>
        <taxon>Pseudomonadati</taxon>
        <taxon>Pseudomonadota</taxon>
        <taxon>Gammaproteobacteria</taxon>
        <taxon>Oceanospirillales</taxon>
        <taxon>Oleiphilaceae</taxon>
        <taxon>Oleiphilus</taxon>
    </lineage>
</organism>
<dbReference type="InterPro" id="IPR004114">
    <property type="entry name" value="THUMP_dom"/>
</dbReference>
<dbReference type="SUPFAM" id="SSF143437">
    <property type="entry name" value="THUMP domain-like"/>
    <property type="match status" value="1"/>
</dbReference>
<reference evidence="11 12" key="1">
    <citation type="submission" date="2017-05" db="EMBL/GenBank/DDBJ databases">
        <title>Genomic insights into alkan degradation activity of Oleiphilus messinensis.</title>
        <authorList>
            <person name="Kozyavkin S.A."/>
            <person name="Slesarev A.I."/>
            <person name="Golyshin P.N."/>
            <person name="Korzhenkov A."/>
            <person name="Golyshina O.N."/>
            <person name="Toshchakov S.V."/>
        </authorList>
    </citation>
    <scope>NUCLEOTIDE SEQUENCE [LARGE SCALE GENOMIC DNA]</scope>
    <source>
        <strain evidence="11 12">ME102</strain>
    </source>
</reference>
<evidence type="ECO:0000256" key="9">
    <source>
        <dbReference type="HAMAP-Rule" id="MF_00021"/>
    </source>
</evidence>
<keyword evidence="8 9" id="KW-0784">Thiamine biosynthesis</keyword>
<dbReference type="SUPFAM" id="SSF52402">
    <property type="entry name" value="Adenine nucleotide alpha hydrolases-like"/>
    <property type="match status" value="1"/>
</dbReference>
<feature type="binding site" evidence="9">
    <location>
        <position position="293"/>
    </location>
    <ligand>
        <name>ATP</name>
        <dbReference type="ChEBI" id="CHEBI:30616"/>
    </ligand>
</feature>
<dbReference type="EC" id="2.8.1.4" evidence="9"/>
<evidence type="ECO:0000313" key="12">
    <source>
        <dbReference type="Proteomes" id="UP000196027"/>
    </source>
</evidence>
<dbReference type="InterPro" id="IPR050102">
    <property type="entry name" value="tRNA_sulfurtransferase_ThiI"/>
</dbReference>
<name>A0A1Y0IE49_9GAMM</name>
<dbReference type="SUPFAM" id="SSF52821">
    <property type="entry name" value="Rhodanese/Cell cycle control phosphatase"/>
    <property type="match status" value="1"/>
</dbReference>
<dbReference type="InterPro" id="IPR020536">
    <property type="entry name" value="ThiI_AANH"/>
</dbReference>
<comment type="caution">
    <text evidence="9">Lacks conserved residue(s) required for the propagation of feature annotation.</text>
</comment>
<dbReference type="InterPro" id="IPR036873">
    <property type="entry name" value="Rhodanese-like_dom_sf"/>
</dbReference>
<comment type="similarity">
    <text evidence="9">Belongs to the ThiI family.</text>
</comment>
<feature type="binding site" evidence="9">
    <location>
        <position position="302"/>
    </location>
    <ligand>
        <name>ATP</name>
        <dbReference type="ChEBI" id="CHEBI:30616"/>
    </ligand>
</feature>
<dbReference type="InterPro" id="IPR054173">
    <property type="entry name" value="ThiI_fer"/>
</dbReference>
<comment type="pathway">
    <text evidence="9">Cofactor biosynthesis; thiamine diphosphate biosynthesis.</text>
</comment>
<dbReference type="GO" id="GO:0009229">
    <property type="term" value="P:thiamine diphosphate biosynthetic process"/>
    <property type="evidence" value="ECO:0007669"/>
    <property type="project" value="UniProtKB-UniRule"/>
</dbReference>
<sequence>MKFIIKLFPEITIKSKPVRKQLVNQLRDNMRRVLKQVNEHVKVTGQWDRIDVDIDAPGSADDQGTAARIAQALQCIPGIANFIEVTEHSFSSFDDIFQLTKNVYAETLAGKSFVVRVKRAGKHDFKSGDVERYVGGGLLQHTGARAVDLHNPDLTVNLEIRDDKLYIITRRYEGLGGFPLGSQDAVLSLISGGFDSTVSSYLTMRRGLKTHFCFFNLGGSAHEVGVKQVALYLWEKYSQSHRVKFVTVPFEAVVAEILRSVHHSQMGVVLKRMMMRAAATVADEMKLVSLVTGESVAQVSSQTLMNLSVIDCVTDKLILRPLVTMDKLDIIRLSAQIGTEDFAKNMPEYCGVISDRPTTRAKMERIVEEEGNFNFDVLEQAIAEKATINIDEVMDSIVIAGDVEVVSTPAVNDVIVDIRHPNEEEKSPLELTNNEILKIPFYELASGSLPFDADKRYLLFCEKGTMSQLHASHMKQEGKANVLVYKP</sequence>
<keyword evidence="2 9" id="KW-0963">Cytoplasm</keyword>
<dbReference type="KEGG" id="ome:OLMES_4809"/>
<evidence type="ECO:0000256" key="1">
    <source>
        <dbReference type="ARBA" id="ARBA00004496"/>
    </source>
</evidence>
<dbReference type="Gene3D" id="3.30.2130.30">
    <property type="match status" value="1"/>
</dbReference>
<feature type="binding site" evidence="9">
    <location>
        <position position="271"/>
    </location>
    <ligand>
        <name>ATP</name>
        <dbReference type="ChEBI" id="CHEBI:30616"/>
    </ligand>
</feature>
<dbReference type="SMART" id="SM00981">
    <property type="entry name" value="THUMP"/>
    <property type="match status" value="1"/>
</dbReference>
<accession>A0A1Y0IE49</accession>
<dbReference type="OrthoDB" id="9773948at2"/>
<evidence type="ECO:0000256" key="8">
    <source>
        <dbReference type="ARBA" id="ARBA00022977"/>
    </source>
</evidence>
<dbReference type="InterPro" id="IPR014729">
    <property type="entry name" value="Rossmann-like_a/b/a_fold"/>
</dbReference>
<comment type="catalytic activity">
    <reaction evidence="9">
        <text>[ThiS sulfur-carrier protein]-C-terminal Gly-Gly-AMP + S-sulfanyl-L-cysteinyl-[cysteine desulfurase] + AH2 = [ThiS sulfur-carrier protein]-C-terminal-Gly-aminoethanethioate + L-cysteinyl-[cysteine desulfurase] + A + AMP + 2 H(+)</text>
        <dbReference type="Rhea" id="RHEA:43340"/>
        <dbReference type="Rhea" id="RHEA-COMP:12157"/>
        <dbReference type="Rhea" id="RHEA-COMP:12158"/>
        <dbReference type="Rhea" id="RHEA-COMP:12910"/>
        <dbReference type="Rhea" id="RHEA-COMP:19908"/>
        <dbReference type="ChEBI" id="CHEBI:13193"/>
        <dbReference type="ChEBI" id="CHEBI:15378"/>
        <dbReference type="ChEBI" id="CHEBI:17499"/>
        <dbReference type="ChEBI" id="CHEBI:29950"/>
        <dbReference type="ChEBI" id="CHEBI:61963"/>
        <dbReference type="ChEBI" id="CHEBI:90618"/>
        <dbReference type="ChEBI" id="CHEBI:232372"/>
        <dbReference type="ChEBI" id="CHEBI:456215"/>
    </reaction>
</comment>
<feature type="domain" description="THUMP" evidence="10">
    <location>
        <begin position="67"/>
        <end position="171"/>
    </location>
</feature>
<dbReference type="AlphaFoldDB" id="A0A1Y0IE49"/>
<comment type="function">
    <text evidence="9">Catalyzes the ATP-dependent transfer of a sulfur to tRNA to produce 4-thiouridine in position 8 of tRNAs, which functions as a near-UV photosensor. Also catalyzes the transfer of sulfur to the sulfur carrier protein ThiS, forming ThiS-thiocarboxylate. This is a step in the synthesis of thiazole, in the thiamine biosynthesis pathway. The sulfur is donated as persulfide by IscS.</text>
</comment>
<dbReference type="RefSeq" id="WP_087463535.1">
    <property type="nucleotide sequence ID" value="NZ_CP021425.1"/>
</dbReference>
<dbReference type="PANTHER" id="PTHR43209">
    <property type="entry name" value="TRNA SULFURTRANSFERASE"/>
    <property type="match status" value="1"/>
</dbReference>
<dbReference type="UniPathway" id="UPA00060"/>
<dbReference type="NCBIfam" id="TIGR04271">
    <property type="entry name" value="ThiI_C_thiazole"/>
    <property type="match status" value="1"/>
</dbReference>
<evidence type="ECO:0000256" key="4">
    <source>
        <dbReference type="ARBA" id="ARBA00022679"/>
    </source>
</evidence>
<dbReference type="CDD" id="cd01712">
    <property type="entry name" value="PPase_ThiI"/>
    <property type="match status" value="1"/>
</dbReference>
<feature type="binding site" evidence="9">
    <location>
        <begin position="189"/>
        <end position="190"/>
    </location>
    <ligand>
        <name>ATP</name>
        <dbReference type="ChEBI" id="CHEBI:30616"/>
    </ligand>
</feature>
<protein>
    <recommendedName>
        <fullName evidence="9">Probable tRNA sulfurtransferase</fullName>
        <ecNumber evidence="9">2.8.1.4</ecNumber>
    </recommendedName>
    <alternativeName>
        <fullName evidence="9">Sulfur carrier protein ThiS sulfurtransferase</fullName>
    </alternativeName>
    <alternativeName>
        <fullName evidence="9">Thiamine biosynthesis protein ThiI</fullName>
    </alternativeName>
    <alternativeName>
        <fullName evidence="9">tRNA 4-thiouridine synthase</fullName>
    </alternativeName>
</protein>
<keyword evidence="7 9" id="KW-0694">RNA-binding</keyword>
<dbReference type="GO" id="GO:0004810">
    <property type="term" value="F:CCA tRNA nucleotidyltransferase activity"/>
    <property type="evidence" value="ECO:0007669"/>
    <property type="project" value="InterPro"/>
</dbReference>
<dbReference type="EMBL" id="CP021425">
    <property type="protein sequence ID" value="ARU58798.1"/>
    <property type="molecule type" value="Genomic_DNA"/>
</dbReference>
<dbReference type="Pfam" id="PF02926">
    <property type="entry name" value="THUMP"/>
    <property type="match status" value="1"/>
</dbReference>
<dbReference type="HAMAP" id="MF_00021">
    <property type="entry name" value="ThiI"/>
    <property type="match status" value="1"/>
</dbReference>
<evidence type="ECO:0000256" key="3">
    <source>
        <dbReference type="ARBA" id="ARBA00022555"/>
    </source>
</evidence>
<dbReference type="InterPro" id="IPR003720">
    <property type="entry name" value="tRNA_STrfase"/>
</dbReference>
<comment type="subcellular location">
    <subcellularLocation>
        <location evidence="1 9">Cytoplasm</location>
    </subcellularLocation>
</comment>
<gene>
    <name evidence="9" type="primary">thiI</name>
    <name evidence="11" type="ORF">OLMES_4809</name>
</gene>
<evidence type="ECO:0000259" key="10">
    <source>
        <dbReference type="PROSITE" id="PS51165"/>
    </source>
</evidence>
<dbReference type="InterPro" id="IPR049961">
    <property type="entry name" value="ThiI_N"/>
</dbReference>
<evidence type="ECO:0000256" key="6">
    <source>
        <dbReference type="ARBA" id="ARBA00022840"/>
    </source>
</evidence>
<dbReference type="InterPro" id="IPR026340">
    <property type="entry name" value="THII_Thiazole_biosynth_dom"/>
</dbReference>
<dbReference type="Pfam" id="PF02568">
    <property type="entry name" value="ThiI"/>
    <property type="match status" value="1"/>
</dbReference>
<dbReference type="InterPro" id="IPR049962">
    <property type="entry name" value="THUMP_ThiI"/>
</dbReference>
<proteinExistence type="inferred from homology"/>
<dbReference type="CDD" id="cd11716">
    <property type="entry name" value="THUMP_ThiI"/>
    <property type="match status" value="1"/>
</dbReference>
<keyword evidence="12" id="KW-1185">Reference proteome</keyword>
<evidence type="ECO:0000256" key="2">
    <source>
        <dbReference type="ARBA" id="ARBA00022490"/>
    </source>
</evidence>
<keyword evidence="6 9" id="KW-0067">ATP-binding</keyword>
<dbReference type="GO" id="GO:0005829">
    <property type="term" value="C:cytosol"/>
    <property type="evidence" value="ECO:0007669"/>
    <property type="project" value="TreeGrafter"/>
</dbReference>
<dbReference type="Gene3D" id="3.40.50.620">
    <property type="entry name" value="HUPs"/>
    <property type="match status" value="1"/>
</dbReference>
<evidence type="ECO:0000256" key="7">
    <source>
        <dbReference type="ARBA" id="ARBA00022884"/>
    </source>
</evidence>
<dbReference type="GO" id="GO:0009228">
    <property type="term" value="P:thiamine biosynthetic process"/>
    <property type="evidence" value="ECO:0007669"/>
    <property type="project" value="UniProtKB-KW"/>
</dbReference>
<dbReference type="GO" id="GO:0005524">
    <property type="term" value="F:ATP binding"/>
    <property type="evidence" value="ECO:0007669"/>
    <property type="project" value="UniProtKB-UniRule"/>
</dbReference>
<keyword evidence="3 9" id="KW-0820">tRNA-binding</keyword>
<dbReference type="GO" id="GO:0002937">
    <property type="term" value="P:tRNA 4-thiouridine biosynthesis"/>
    <property type="evidence" value="ECO:0007669"/>
    <property type="project" value="TreeGrafter"/>
</dbReference>
<dbReference type="PANTHER" id="PTHR43209:SF1">
    <property type="entry name" value="TRNA SULFURTRANSFERASE"/>
    <property type="match status" value="1"/>
</dbReference>
<evidence type="ECO:0000256" key="5">
    <source>
        <dbReference type="ARBA" id="ARBA00022741"/>
    </source>
</evidence>
<dbReference type="GO" id="GO:0000049">
    <property type="term" value="F:tRNA binding"/>
    <property type="evidence" value="ECO:0007669"/>
    <property type="project" value="UniProtKB-UniRule"/>
</dbReference>
<keyword evidence="5 9" id="KW-0547">Nucleotide-binding</keyword>
<dbReference type="PROSITE" id="PS51165">
    <property type="entry name" value="THUMP"/>
    <property type="match status" value="1"/>
</dbReference>
<keyword evidence="4 9" id="KW-0808">Transferase</keyword>
<dbReference type="GO" id="GO:0140741">
    <property type="term" value="F:tRNA-uracil-4 sulfurtransferase activity"/>
    <property type="evidence" value="ECO:0007669"/>
    <property type="project" value="UniProtKB-EC"/>
</dbReference>
<dbReference type="Pfam" id="PF22025">
    <property type="entry name" value="ThiI_fer"/>
    <property type="match status" value="1"/>
</dbReference>
<comment type="catalytic activity">
    <reaction evidence="9">
        <text>[ThiI sulfur-carrier protein]-S-sulfanyl-L-cysteine + a uridine in tRNA + 2 reduced [2Fe-2S]-[ferredoxin] + ATP + H(+) = [ThiI sulfur-carrier protein]-L-cysteine + a 4-thiouridine in tRNA + 2 oxidized [2Fe-2S]-[ferredoxin] + AMP + diphosphate</text>
        <dbReference type="Rhea" id="RHEA:24176"/>
        <dbReference type="Rhea" id="RHEA-COMP:10000"/>
        <dbReference type="Rhea" id="RHEA-COMP:10001"/>
        <dbReference type="Rhea" id="RHEA-COMP:13337"/>
        <dbReference type="Rhea" id="RHEA-COMP:13338"/>
        <dbReference type="Rhea" id="RHEA-COMP:13339"/>
        <dbReference type="Rhea" id="RHEA-COMP:13340"/>
        <dbReference type="ChEBI" id="CHEBI:15378"/>
        <dbReference type="ChEBI" id="CHEBI:29950"/>
        <dbReference type="ChEBI" id="CHEBI:30616"/>
        <dbReference type="ChEBI" id="CHEBI:33019"/>
        <dbReference type="ChEBI" id="CHEBI:33737"/>
        <dbReference type="ChEBI" id="CHEBI:33738"/>
        <dbReference type="ChEBI" id="CHEBI:61963"/>
        <dbReference type="ChEBI" id="CHEBI:65315"/>
        <dbReference type="ChEBI" id="CHEBI:136798"/>
        <dbReference type="ChEBI" id="CHEBI:456215"/>
        <dbReference type="EC" id="2.8.1.4"/>
    </reaction>
</comment>
<dbReference type="Proteomes" id="UP000196027">
    <property type="component" value="Chromosome"/>
</dbReference>
<evidence type="ECO:0000313" key="11">
    <source>
        <dbReference type="EMBL" id="ARU58798.1"/>
    </source>
</evidence>
<dbReference type="NCBIfam" id="TIGR00342">
    <property type="entry name" value="tRNA uracil 4-sulfurtransferase ThiI"/>
    <property type="match status" value="1"/>
</dbReference>
<dbReference type="GO" id="GO:0052837">
    <property type="term" value="P:thiazole biosynthetic process"/>
    <property type="evidence" value="ECO:0007669"/>
    <property type="project" value="InterPro"/>
</dbReference>